<comment type="caution">
    <text evidence="2">The sequence shown here is derived from an EMBL/GenBank/DDBJ whole genome shotgun (WGS) entry which is preliminary data.</text>
</comment>
<evidence type="ECO:0000313" key="2">
    <source>
        <dbReference type="EMBL" id="RYU12926.1"/>
    </source>
</evidence>
<gene>
    <name evidence="2" type="ORF">ETU37_08200</name>
</gene>
<evidence type="ECO:0000256" key="1">
    <source>
        <dbReference type="SAM" id="Phobius"/>
    </source>
</evidence>
<keyword evidence="1" id="KW-0812">Transmembrane</keyword>
<dbReference type="Proteomes" id="UP000291189">
    <property type="component" value="Unassembled WGS sequence"/>
</dbReference>
<dbReference type="RefSeq" id="WP_129986745.1">
    <property type="nucleotide sequence ID" value="NZ_SDPU01000020.1"/>
</dbReference>
<protein>
    <submittedName>
        <fullName evidence="2">DUF1269 domain-containing protein</fullName>
    </submittedName>
</protein>
<sequence length="164" mass="17412">MTTAATLTVWKFNTSHGAEHASKTLHDLARENLIVIHDAAVVEWEEGKKKPKTRQLNNLAGAGALGGAFWGMLFGLIFLVPLLGAAIGAATGALSGSLADVGIDDTFIDEVRAKVTPGTSALFVLSSNAVLDKVTEAFGDERPELMFTNLSNEQERALQEAFGE</sequence>
<dbReference type="Pfam" id="PF06897">
    <property type="entry name" value="DUF1269"/>
    <property type="match status" value="1"/>
</dbReference>
<reference evidence="2 3" key="1">
    <citation type="submission" date="2019-01" db="EMBL/GenBank/DDBJ databases">
        <title>Nocardioides guangzhouensis sp. nov., an actinobacterium isolated from soil.</title>
        <authorList>
            <person name="Fu Y."/>
            <person name="Cai Y."/>
            <person name="Lin Z."/>
            <person name="Chen P."/>
        </authorList>
    </citation>
    <scope>NUCLEOTIDE SEQUENCE [LARGE SCALE GENOMIC DNA]</scope>
    <source>
        <strain evidence="2 3">NBRC 105384</strain>
    </source>
</reference>
<dbReference type="InterPro" id="IPR009200">
    <property type="entry name" value="DUF1269_membrane"/>
</dbReference>
<proteinExistence type="predicted"/>
<keyword evidence="3" id="KW-1185">Reference proteome</keyword>
<accession>A0A4V1Z225</accession>
<name>A0A4V1Z225_9ACTN</name>
<keyword evidence="1" id="KW-0472">Membrane</keyword>
<feature type="transmembrane region" description="Helical" evidence="1">
    <location>
        <begin position="59"/>
        <end position="83"/>
    </location>
</feature>
<dbReference type="EMBL" id="SDPU01000020">
    <property type="protein sequence ID" value="RYU12926.1"/>
    <property type="molecule type" value="Genomic_DNA"/>
</dbReference>
<dbReference type="AlphaFoldDB" id="A0A4V1Z225"/>
<dbReference type="OrthoDB" id="5244321at2"/>
<organism evidence="2 3">
    <name type="scientific">Nocardioides iriomotensis</name>
    <dbReference type="NCBI Taxonomy" id="715784"/>
    <lineage>
        <taxon>Bacteria</taxon>
        <taxon>Bacillati</taxon>
        <taxon>Actinomycetota</taxon>
        <taxon>Actinomycetes</taxon>
        <taxon>Propionibacteriales</taxon>
        <taxon>Nocardioidaceae</taxon>
        <taxon>Nocardioides</taxon>
    </lineage>
</organism>
<evidence type="ECO:0000313" key="3">
    <source>
        <dbReference type="Proteomes" id="UP000291189"/>
    </source>
</evidence>
<keyword evidence="1" id="KW-1133">Transmembrane helix</keyword>